<evidence type="ECO:0000256" key="1">
    <source>
        <dbReference type="ARBA" id="ARBA00000032"/>
    </source>
</evidence>
<evidence type="ECO:0000256" key="3">
    <source>
        <dbReference type="ARBA" id="ARBA00015822"/>
    </source>
</evidence>
<feature type="binding site" evidence="7">
    <location>
        <position position="78"/>
    </location>
    <ligand>
        <name>Fe cation</name>
        <dbReference type="ChEBI" id="CHEBI:24875"/>
        <label>1</label>
    </ligand>
</feature>
<feature type="binding site" evidence="7">
    <location>
        <position position="81"/>
    </location>
    <ligand>
        <name>Fe cation</name>
        <dbReference type="ChEBI" id="CHEBI:24875"/>
        <label>1</label>
    </ligand>
</feature>
<dbReference type="AlphaFoldDB" id="A0A8J1U712"/>
<dbReference type="InterPro" id="IPR004843">
    <property type="entry name" value="Calcineurin-like_PHP"/>
</dbReference>
<dbReference type="InterPro" id="IPR024927">
    <property type="entry name" value="Acid_PPase"/>
</dbReference>
<comment type="caution">
    <text evidence="9">The sequence shown here is derived from an EMBL/GenBank/DDBJ whole genome shotgun (WGS) entry which is preliminary data.</text>
</comment>
<dbReference type="EC" id="3.1.3.2" evidence="2 6"/>
<gene>
    <name evidence="9" type="ORF">OFUS_LOCUS1684</name>
</gene>
<dbReference type="InterPro" id="IPR051558">
    <property type="entry name" value="Metallophosphoesterase_PAP"/>
</dbReference>
<sequence length="335" mass="37447">MDDKLFKNLRNLLVFLVSISSFQAASSQNVSSLKFLALGDWGGLPDFPYRTPIELGVASQMGKVAGNLKTQFQVALGDNFYFDGVKDISDKRFQETFENTFTAGSLQNSWYFVAGNHDHNGNVSAQIAYTQHSKRWMFPNLYYSFNYTIPGTKSLVSFIMIDTVTLCGNTDHDFSGEPPKGPEDVAAAEKQWAWIESQLINSYKADYVIVGGHFPVYSVAEHGPTEQLLQRLQPMLHKYKVTAYISGHDHNLQHLQYTSAGSLVEYFVIGSANFVDPSLAHKTAVPENSLKFHWADILSLGGFAYIEATPSNMTLTFIEANAKGLYQHTMLPRKL</sequence>
<name>A0A8J1U712_OWEFU</name>
<organism evidence="9 10">
    <name type="scientific">Owenia fusiformis</name>
    <name type="common">Polychaete worm</name>
    <dbReference type="NCBI Taxonomy" id="6347"/>
    <lineage>
        <taxon>Eukaryota</taxon>
        <taxon>Metazoa</taxon>
        <taxon>Spiralia</taxon>
        <taxon>Lophotrochozoa</taxon>
        <taxon>Annelida</taxon>
        <taxon>Polychaeta</taxon>
        <taxon>Sedentaria</taxon>
        <taxon>Canalipalpata</taxon>
        <taxon>Sabellida</taxon>
        <taxon>Oweniida</taxon>
        <taxon>Oweniidae</taxon>
        <taxon>Owenia</taxon>
    </lineage>
</organism>
<dbReference type="GO" id="GO:0045453">
    <property type="term" value="P:bone resorption"/>
    <property type="evidence" value="ECO:0007669"/>
    <property type="project" value="TreeGrafter"/>
</dbReference>
<dbReference type="PANTHER" id="PTHR10161">
    <property type="entry name" value="TARTRATE-RESISTANT ACID PHOSPHATASE TYPE 5"/>
    <property type="match status" value="1"/>
</dbReference>
<feature type="binding site" evidence="7">
    <location>
        <position position="78"/>
    </location>
    <ligand>
        <name>Fe cation</name>
        <dbReference type="ChEBI" id="CHEBI:24875"/>
        <label>2</label>
    </ligand>
</feature>
<evidence type="ECO:0000256" key="5">
    <source>
        <dbReference type="ARBA" id="ARBA00022801"/>
    </source>
</evidence>
<keyword evidence="7" id="KW-0479">Metal-binding</keyword>
<evidence type="ECO:0000256" key="2">
    <source>
        <dbReference type="ARBA" id="ARBA00012646"/>
    </source>
</evidence>
<feature type="binding site" evidence="7">
    <location>
        <position position="116"/>
    </location>
    <ligand>
        <name>Fe cation</name>
        <dbReference type="ChEBI" id="CHEBI:24875"/>
        <label>2</label>
    </ligand>
</feature>
<reference evidence="9" key="1">
    <citation type="submission" date="2022-03" db="EMBL/GenBank/DDBJ databases">
        <authorList>
            <person name="Martin C."/>
        </authorList>
    </citation>
    <scope>NUCLEOTIDE SEQUENCE</scope>
</reference>
<dbReference type="FunFam" id="3.60.21.10:FF:000062">
    <property type="entry name" value="Tartrate-resistant acid phosphatase type 5"/>
    <property type="match status" value="1"/>
</dbReference>
<evidence type="ECO:0000256" key="4">
    <source>
        <dbReference type="ARBA" id="ARBA00022729"/>
    </source>
</evidence>
<dbReference type="GO" id="GO:0003993">
    <property type="term" value="F:acid phosphatase activity"/>
    <property type="evidence" value="ECO:0007669"/>
    <property type="project" value="UniProtKB-UniRule"/>
</dbReference>
<feature type="binding site" evidence="7">
    <location>
        <position position="213"/>
    </location>
    <ligand>
        <name>Fe cation</name>
        <dbReference type="ChEBI" id="CHEBI:24875"/>
        <label>2</label>
    </ligand>
</feature>
<evidence type="ECO:0000256" key="8">
    <source>
        <dbReference type="PIRSR" id="PIRSR000898-3"/>
    </source>
</evidence>
<evidence type="ECO:0000256" key="6">
    <source>
        <dbReference type="PIRNR" id="PIRNR000898"/>
    </source>
</evidence>
<comment type="catalytic activity">
    <reaction evidence="1 6">
        <text>a phosphate monoester + H2O = an alcohol + phosphate</text>
        <dbReference type="Rhea" id="RHEA:15017"/>
        <dbReference type="ChEBI" id="CHEBI:15377"/>
        <dbReference type="ChEBI" id="CHEBI:30879"/>
        <dbReference type="ChEBI" id="CHEBI:43474"/>
        <dbReference type="ChEBI" id="CHEBI:67140"/>
        <dbReference type="EC" id="3.1.3.2"/>
    </reaction>
</comment>
<accession>A0A8J1U712</accession>
<dbReference type="GO" id="GO:0046872">
    <property type="term" value="F:metal ion binding"/>
    <property type="evidence" value="ECO:0007669"/>
    <property type="project" value="UniProtKB-KW"/>
</dbReference>
<keyword evidence="4" id="KW-0732">Signal</keyword>
<dbReference type="EMBL" id="CAIIXF020000001">
    <property type="protein sequence ID" value="CAH1774170.1"/>
    <property type="molecule type" value="Genomic_DNA"/>
</dbReference>
<keyword evidence="6 7" id="KW-0408">Iron</keyword>
<feature type="binding site" evidence="7">
    <location>
        <position position="248"/>
    </location>
    <ligand>
        <name>Fe cation</name>
        <dbReference type="ChEBI" id="CHEBI:24875"/>
        <label>2</label>
    </ligand>
</feature>
<feature type="glycosylation site" description="N-linked (GlcNAc...) asparagine" evidence="8">
    <location>
        <position position="122"/>
    </location>
</feature>
<feature type="binding site" evidence="7">
    <location>
        <position position="250"/>
    </location>
    <ligand>
        <name>Fe cation</name>
        <dbReference type="ChEBI" id="CHEBI:24875"/>
        <label>1</label>
    </ligand>
</feature>
<keyword evidence="10" id="KW-1185">Reference proteome</keyword>
<dbReference type="InterPro" id="IPR029052">
    <property type="entry name" value="Metallo-depent_PP-like"/>
</dbReference>
<comment type="cofactor">
    <cofactor evidence="7">
        <name>Fe cation</name>
        <dbReference type="ChEBI" id="CHEBI:24875"/>
    </cofactor>
    <text evidence="7">Binds 2 iron ions per subunit.</text>
</comment>
<dbReference type="Gene3D" id="3.60.21.10">
    <property type="match status" value="1"/>
</dbReference>
<dbReference type="PIRSF" id="PIRSF000898">
    <property type="entry name" value="Acid_Ptase_5"/>
    <property type="match status" value="1"/>
</dbReference>
<evidence type="ECO:0000256" key="7">
    <source>
        <dbReference type="PIRSR" id="PIRSR000898-1"/>
    </source>
</evidence>
<dbReference type="CDD" id="cd07378">
    <property type="entry name" value="MPP_ACP5"/>
    <property type="match status" value="1"/>
</dbReference>
<feature type="binding site" evidence="7">
    <location>
        <position position="40"/>
    </location>
    <ligand>
        <name>Fe cation</name>
        <dbReference type="ChEBI" id="CHEBI:24875"/>
        <label>1</label>
    </ligand>
</feature>
<keyword evidence="5 6" id="KW-0378">Hydrolase</keyword>
<dbReference type="Pfam" id="PF00149">
    <property type="entry name" value="Metallophos"/>
    <property type="match status" value="1"/>
</dbReference>
<dbReference type="OrthoDB" id="411211at2759"/>
<evidence type="ECO:0000313" key="9">
    <source>
        <dbReference type="EMBL" id="CAH1774170.1"/>
    </source>
</evidence>
<dbReference type="PANTHER" id="PTHR10161:SF14">
    <property type="entry name" value="TARTRATE-RESISTANT ACID PHOSPHATASE TYPE 5"/>
    <property type="match status" value="1"/>
</dbReference>
<protein>
    <recommendedName>
        <fullName evidence="3 6">Tartrate-resistant acid phosphatase type 5</fullName>
        <ecNumber evidence="2 6">3.1.3.2</ecNumber>
    </recommendedName>
</protein>
<evidence type="ECO:0000313" key="10">
    <source>
        <dbReference type="Proteomes" id="UP000749559"/>
    </source>
</evidence>
<dbReference type="Proteomes" id="UP000749559">
    <property type="component" value="Unassembled WGS sequence"/>
</dbReference>
<proteinExistence type="predicted"/>
<dbReference type="SUPFAM" id="SSF56300">
    <property type="entry name" value="Metallo-dependent phosphatases"/>
    <property type="match status" value="1"/>
</dbReference>